<dbReference type="PANTHER" id="PTHR31683:SF18">
    <property type="entry name" value="PECTATE LYASE 21-RELATED"/>
    <property type="match status" value="1"/>
</dbReference>
<keyword evidence="3" id="KW-0624">Polysaccharide degradation</keyword>
<keyword evidence="3" id="KW-0119">Carbohydrate metabolism</keyword>
<dbReference type="EMBL" id="JAGETZ010000001">
    <property type="protein sequence ID" value="MBO2008206.1"/>
    <property type="molecule type" value="Genomic_DNA"/>
</dbReference>
<protein>
    <submittedName>
        <fullName evidence="6">Carbohydrate-binding protein</fullName>
    </submittedName>
</protein>
<dbReference type="Gene3D" id="2.160.20.10">
    <property type="entry name" value="Single-stranded right-handed beta-helix, Pectin lyase-like"/>
    <property type="match status" value="1"/>
</dbReference>
<comment type="caution">
    <text evidence="6">The sequence shown here is derived from an EMBL/GenBank/DDBJ whole genome shotgun (WGS) entry which is preliminary data.</text>
</comment>
<keyword evidence="2 3" id="KW-0456">Lyase</keyword>
<comment type="subcellular location">
    <subcellularLocation>
        <location evidence="3">Secreted</location>
    </subcellularLocation>
</comment>
<dbReference type="PANTHER" id="PTHR31683">
    <property type="entry name" value="PECTATE LYASE 18-RELATED"/>
    <property type="match status" value="1"/>
</dbReference>
<evidence type="ECO:0000256" key="1">
    <source>
        <dbReference type="ARBA" id="ARBA00022729"/>
    </source>
</evidence>
<dbReference type="InterPro" id="IPR044060">
    <property type="entry name" value="Bacterial_rp_domain"/>
</dbReference>
<evidence type="ECO:0000256" key="3">
    <source>
        <dbReference type="RuleBase" id="RU361173"/>
    </source>
</evidence>
<organism evidence="6 7">
    <name type="scientific">Hymenobacter negativus</name>
    <dbReference type="NCBI Taxonomy" id="2795026"/>
    <lineage>
        <taxon>Bacteria</taxon>
        <taxon>Pseudomonadati</taxon>
        <taxon>Bacteroidota</taxon>
        <taxon>Cytophagia</taxon>
        <taxon>Cytophagales</taxon>
        <taxon>Hymenobacteraceae</taxon>
        <taxon>Hymenobacter</taxon>
    </lineage>
</organism>
<evidence type="ECO:0000313" key="6">
    <source>
        <dbReference type="EMBL" id="MBO2008206.1"/>
    </source>
</evidence>
<dbReference type="InterPro" id="IPR045032">
    <property type="entry name" value="PEL"/>
</dbReference>
<proteinExistence type="inferred from homology"/>
<dbReference type="InterPro" id="IPR012334">
    <property type="entry name" value="Pectin_lyas_fold"/>
</dbReference>
<dbReference type="Pfam" id="PF00544">
    <property type="entry name" value="Pectate_lyase_4"/>
    <property type="match status" value="1"/>
</dbReference>
<dbReference type="Pfam" id="PF18998">
    <property type="entry name" value="Flg_new_2"/>
    <property type="match status" value="2"/>
</dbReference>
<dbReference type="InterPro" id="IPR026444">
    <property type="entry name" value="Secre_tail"/>
</dbReference>
<evidence type="ECO:0000256" key="4">
    <source>
        <dbReference type="SAM" id="SignalP"/>
    </source>
</evidence>
<name>A0ABS3QAI4_9BACT</name>
<feature type="domain" description="CBM6" evidence="5">
    <location>
        <begin position="509"/>
        <end position="641"/>
    </location>
</feature>
<dbReference type="SMART" id="SM00606">
    <property type="entry name" value="CBD_IV"/>
    <property type="match status" value="1"/>
</dbReference>
<dbReference type="InterPro" id="IPR002022">
    <property type="entry name" value="Pec_lyase"/>
</dbReference>
<keyword evidence="1 4" id="KW-0732">Signal</keyword>
<comment type="similarity">
    <text evidence="3">Belongs to the polysaccharide lyase 1 family.</text>
</comment>
<dbReference type="SUPFAM" id="SSF49785">
    <property type="entry name" value="Galactose-binding domain-like"/>
    <property type="match status" value="1"/>
</dbReference>
<feature type="chain" id="PRO_5045992273" evidence="4">
    <location>
        <begin position="23"/>
        <end position="760"/>
    </location>
</feature>
<keyword evidence="7" id="KW-1185">Reference proteome</keyword>
<dbReference type="PROSITE" id="PS51175">
    <property type="entry name" value="CBM6"/>
    <property type="match status" value="1"/>
</dbReference>
<dbReference type="InterPro" id="IPR005084">
    <property type="entry name" value="CBM6"/>
</dbReference>
<dbReference type="NCBIfam" id="TIGR04183">
    <property type="entry name" value="Por_Secre_tail"/>
    <property type="match status" value="1"/>
</dbReference>
<dbReference type="SMART" id="SM00656">
    <property type="entry name" value="Amb_all"/>
    <property type="match status" value="1"/>
</dbReference>
<evidence type="ECO:0000259" key="5">
    <source>
        <dbReference type="PROSITE" id="PS51175"/>
    </source>
</evidence>
<dbReference type="InterPro" id="IPR013378">
    <property type="entry name" value="InlB-like_B-rpt"/>
</dbReference>
<reference evidence="6 7" key="1">
    <citation type="submission" date="2021-03" db="EMBL/GenBank/DDBJ databases">
        <authorList>
            <person name="Kim M.K."/>
        </authorList>
    </citation>
    <scope>NUCLEOTIDE SEQUENCE [LARGE SCALE GENOMIC DNA]</scope>
    <source>
        <strain evidence="6 7">BT442</strain>
    </source>
</reference>
<dbReference type="RefSeq" id="WP_208173716.1">
    <property type="nucleotide sequence ID" value="NZ_JAGETZ010000001.1"/>
</dbReference>
<feature type="signal peptide" evidence="4">
    <location>
        <begin position="1"/>
        <end position="22"/>
    </location>
</feature>
<evidence type="ECO:0000256" key="2">
    <source>
        <dbReference type="ARBA" id="ARBA00023239"/>
    </source>
</evidence>
<dbReference type="InterPro" id="IPR011050">
    <property type="entry name" value="Pectin_lyase_fold/virulence"/>
</dbReference>
<evidence type="ECO:0000313" key="7">
    <source>
        <dbReference type="Proteomes" id="UP000664369"/>
    </source>
</evidence>
<dbReference type="InterPro" id="IPR008979">
    <property type="entry name" value="Galactose-bd-like_sf"/>
</dbReference>
<keyword evidence="3" id="KW-0964">Secreted</keyword>
<dbReference type="Gene3D" id="2.60.120.260">
    <property type="entry name" value="Galactose-binding domain-like"/>
    <property type="match status" value="1"/>
</dbReference>
<sequence>MKNSFISLFVLLGLLVGFSAAAQTCAVTGWATQNGGTTGGGTATPTVVSNYTDFKNAVTNAAVKVVHISGTITFPAAGRISFQDQTGKTIYGLPGSRLVTSDRTASGSGAMYIKRCSNIIFKNVTFEGPGAYDTDGNDNMTIDNCTNVWVDHCDFQDGVDGNLDIKNQADYISVTWCRFVYLKPPIAGGSGGADDHRFSNLFGSSDGATSDRGKLRVTMQNCWWAQGCKERMPRVRFGKVHIVNSYFSCAGNNHCVRAGFESDLRVESNYFENVNNPIDLFENDFTAVSSLNNVFVGTTGNTAGSGTAFTPPYSLTITPAANVKAQVTSATCGAGATLSSPTSCCGGGTTPTSYTLTTSASPAAGGTITRSPNASSYATGTVVTLTAVPAAGYVFAGWSGAASGSSATTSVTVTANSTATATFTPSTATTYTLTTTASPTAGGTITRSPNASSYAAGTVVTLTAVPAAGYAFSGWSGASTATTATTTVTVNANSTATANFTATSGGGTTTLRIEDAAAFGNGYCDIEGSRQSSYTGADNGYYVNISNSVARGIDWRVSVPATGTYTLRWRYANASSSSATSAKVLVNGATAVSSVPFPKTSSWTTWTTTTASVALAAGANAIRLETIVGNEFANIDWIEIVGNSPTAASCGAARATAAASEGMQTAENRAEKATQPLAALRLYPNPAAPNSVFTFELAAKSPVTVRLVDAMGLLVKTLPERTYEAGSHSVALGNAGLKPGTYTLLVVSNEGKQTLRVEVR</sequence>
<dbReference type="Proteomes" id="UP000664369">
    <property type="component" value="Unassembled WGS sequence"/>
</dbReference>
<dbReference type="SUPFAM" id="SSF51126">
    <property type="entry name" value="Pectin lyase-like"/>
    <property type="match status" value="1"/>
</dbReference>
<dbReference type="Pfam" id="PF03422">
    <property type="entry name" value="CBM_6"/>
    <property type="match status" value="1"/>
</dbReference>
<dbReference type="InterPro" id="IPR006584">
    <property type="entry name" value="Cellulose-bd_IV"/>
</dbReference>
<accession>A0ABS3QAI4</accession>
<dbReference type="NCBIfam" id="TIGR02543">
    <property type="entry name" value="List_Bact_rpt"/>
    <property type="match status" value="1"/>
</dbReference>
<gene>
    <name evidence="6" type="ORF">J4E00_04030</name>
</gene>